<feature type="compositionally biased region" description="Basic and acidic residues" evidence="5">
    <location>
        <begin position="358"/>
        <end position="375"/>
    </location>
</feature>
<dbReference type="PANTHER" id="PTHR43102:SF2">
    <property type="entry name" value="GAF DOMAIN-CONTAINING PROTEIN"/>
    <property type="match status" value="1"/>
</dbReference>
<protein>
    <recommendedName>
        <fullName evidence="6">FYVE-type domain-containing protein</fullName>
    </recommendedName>
</protein>
<dbReference type="InterPro" id="IPR023393">
    <property type="entry name" value="START-like_dom_sf"/>
</dbReference>
<accession>A0A6G0X816</accession>
<keyword evidence="8" id="KW-1185">Reference proteome</keyword>
<dbReference type="VEuPathDB" id="FungiDB:AeMF1_020560"/>
<dbReference type="Pfam" id="PF01363">
    <property type="entry name" value="FYVE"/>
    <property type="match status" value="1"/>
</dbReference>
<dbReference type="InterPro" id="IPR013083">
    <property type="entry name" value="Znf_RING/FYVE/PHD"/>
</dbReference>
<evidence type="ECO:0000256" key="1">
    <source>
        <dbReference type="ARBA" id="ARBA00022723"/>
    </source>
</evidence>
<evidence type="ECO:0000256" key="3">
    <source>
        <dbReference type="ARBA" id="ARBA00022833"/>
    </source>
</evidence>
<dbReference type="InterPro" id="IPR011011">
    <property type="entry name" value="Znf_FYVE_PHD"/>
</dbReference>
<dbReference type="InterPro" id="IPR017455">
    <property type="entry name" value="Znf_FYVE-rel"/>
</dbReference>
<dbReference type="PANTHER" id="PTHR43102">
    <property type="entry name" value="SLR1143 PROTEIN"/>
    <property type="match status" value="1"/>
</dbReference>
<dbReference type="Proteomes" id="UP000481153">
    <property type="component" value="Unassembled WGS sequence"/>
</dbReference>
<dbReference type="SMART" id="SM00064">
    <property type="entry name" value="FYVE"/>
    <property type="match status" value="1"/>
</dbReference>
<dbReference type="SUPFAM" id="SSF57903">
    <property type="entry name" value="FYVE/PHD zinc finger"/>
    <property type="match status" value="1"/>
</dbReference>
<keyword evidence="1" id="KW-0479">Metal-binding</keyword>
<dbReference type="InterPro" id="IPR000306">
    <property type="entry name" value="Znf_FYVE"/>
</dbReference>
<evidence type="ECO:0000256" key="4">
    <source>
        <dbReference type="PROSITE-ProRule" id="PRU00091"/>
    </source>
</evidence>
<gene>
    <name evidence="7" type="ORF">Ae201684_007193</name>
</gene>
<feature type="compositionally biased region" description="Acidic residues" evidence="5">
    <location>
        <begin position="398"/>
        <end position="407"/>
    </location>
</feature>
<dbReference type="PROSITE" id="PS50178">
    <property type="entry name" value="ZF_FYVE"/>
    <property type="match status" value="1"/>
</dbReference>
<dbReference type="GO" id="GO:0008270">
    <property type="term" value="F:zinc ion binding"/>
    <property type="evidence" value="ECO:0007669"/>
    <property type="project" value="UniProtKB-KW"/>
</dbReference>
<evidence type="ECO:0000313" key="7">
    <source>
        <dbReference type="EMBL" id="KAF0736170.1"/>
    </source>
</evidence>
<name>A0A6G0X816_9STRA</name>
<reference evidence="7 8" key="1">
    <citation type="submission" date="2019-07" db="EMBL/GenBank/DDBJ databases">
        <title>Genomics analysis of Aphanomyces spp. identifies a new class of oomycete effector associated with host adaptation.</title>
        <authorList>
            <person name="Gaulin E."/>
        </authorList>
    </citation>
    <scope>NUCLEOTIDE SEQUENCE [LARGE SCALE GENOMIC DNA]</scope>
    <source>
        <strain evidence="7 8">ATCC 201684</strain>
    </source>
</reference>
<feature type="region of interest" description="Disordered" evidence="5">
    <location>
        <begin position="347"/>
        <end position="427"/>
    </location>
</feature>
<proteinExistence type="predicted"/>
<organism evidence="7 8">
    <name type="scientific">Aphanomyces euteiches</name>
    <dbReference type="NCBI Taxonomy" id="100861"/>
    <lineage>
        <taxon>Eukaryota</taxon>
        <taxon>Sar</taxon>
        <taxon>Stramenopiles</taxon>
        <taxon>Oomycota</taxon>
        <taxon>Saprolegniomycetes</taxon>
        <taxon>Saprolegniales</taxon>
        <taxon>Verrucalvaceae</taxon>
        <taxon>Aphanomyces</taxon>
    </lineage>
</organism>
<dbReference type="AlphaFoldDB" id="A0A6G0X816"/>
<evidence type="ECO:0000313" key="8">
    <source>
        <dbReference type="Proteomes" id="UP000481153"/>
    </source>
</evidence>
<dbReference type="EMBL" id="VJMJ01000089">
    <property type="protein sequence ID" value="KAF0736170.1"/>
    <property type="molecule type" value="Genomic_DNA"/>
</dbReference>
<evidence type="ECO:0000256" key="2">
    <source>
        <dbReference type="ARBA" id="ARBA00022771"/>
    </source>
</evidence>
<feature type="domain" description="FYVE-type" evidence="6">
    <location>
        <begin position="287"/>
        <end position="341"/>
    </location>
</feature>
<evidence type="ECO:0000259" key="6">
    <source>
        <dbReference type="PROSITE" id="PS50178"/>
    </source>
</evidence>
<dbReference type="Gene3D" id="3.30.530.20">
    <property type="match status" value="1"/>
</dbReference>
<dbReference type="Gene3D" id="3.30.40.10">
    <property type="entry name" value="Zinc/RING finger domain, C3HC4 (zinc finger)"/>
    <property type="match status" value="1"/>
</dbReference>
<evidence type="ECO:0000256" key="5">
    <source>
        <dbReference type="SAM" id="MobiDB-lite"/>
    </source>
</evidence>
<keyword evidence="2 4" id="KW-0863">Zinc-finger</keyword>
<dbReference type="CDD" id="cd00065">
    <property type="entry name" value="FYVE_like_SF"/>
    <property type="match status" value="1"/>
</dbReference>
<sequence>MLMHTSTTPTATAAASVRAERAVVPPPPVLLSLAEVDVIQTAARRQCKTQVRQTQVLNGPIRWRLLADENELKICKGRLRTQPSTTVEPPFYLSVVEVAATLDEVIDVFRTDTTQHAKAYTRRFAKDVVGATTLATLTTPGLIDQPLSETHIVVSWVARKQHPASWLRHNQDMCLIEASQLVKIDGSPGWVHSAQAVDYREYEWCPRPTKAYRRVSHFLEGYVVKASSRPGHMLVSYMVLDCLRLPAWYMDMAMKRRCRKLMSLDHYLRENRLHATPFLNLPQLVPKARRRQCFLCQKSFNFWSSKGNCTKCGEVVCSRCSALWQVQVSSFPSFMRVCSTCALGSRRSDRGFPVPRRNSLDELHASGRRDEETTWRKSGGRPSTKSPFPLPSPREFDIDPADDDVNEEAARPRTSSLSRRKTTNKTTLHETCPSHLLHVRTTPESSWHPSTVRLSSAATSISLDPRKPTRETRGDDLVLGWTT</sequence>
<keyword evidence="3" id="KW-0862">Zinc</keyword>
<comment type="caution">
    <text evidence="7">The sequence shown here is derived from an EMBL/GenBank/DDBJ whole genome shotgun (WGS) entry which is preliminary data.</text>
</comment>